<feature type="compositionally biased region" description="Polar residues" evidence="1">
    <location>
        <begin position="40"/>
        <end position="66"/>
    </location>
</feature>
<dbReference type="Proteomes" id="UP000887574">
    <property type="component" value="Unplaced"/>
</dbReference>
<organism evidence="2 3">
    <name type="scientific">Ditylenchus dipsaci</name>
    <dbReference type="NCBI Taxonomy" id="166011"/>
    <lineage>
        <taxon>Eukaryota</taxon>
        <taxon>Metazoa</taxon>
        <taxon>Ecdysozoa</taxon>
        <taxon>Nematoda</taxon>
        <taxon>Chromadorea</taxon>
        <taxon>Rhabditida</taxon>
        <taxon>Tylenchina</taxon>
        <taxon>Tylenchomorpha</taxon>
        <taxon>Sphaerularioidea</taxon>
        <taxon>Anguinidae</taxon>
        <taxon>Anguininae</taxon>
        <taxon>Ditylenchus</taxon>
    </lineage>
</organism>
<evidence type="ECO:0000313" key="3">
    <source>
        <dbReference type="WBParaSite" id="jg19320"/>
    </source>
</evidence>
<evidence type="ECO:0000313" key="2">
    <source>
        <dbReference type="Proteomes" id="UP000887574"/>
    </source>
</evidence>
<dbReference type="AlphaFoldDB" id="A0A915DFC2"/>
<keyword evidence="2" id="KW-1185">Reference proteome</keyword>
<proteinExistence type="predicted"/>
<evidence type="ECO:0000256" key="1">
    <source>
        <dbReference type="SAM" id="MobiDB-lite"/>
    </source>
</evidence>
<dbReference type="WBParaSite" id="jg19320">
    <property type="protein sequence ID" value="jg19320"/>
    <property type="gene ID" value="jg19320"/>
</dbReference>
<protein>
    <submittedName>
        <fullName evidence="3">Uncharacterized protein</fullName>
    </submittedName>
</protein>
<feature type="region of interest" description="Disordered" evidence="1">
    <location>
        <begin position="28"/>
        <end position="72"/>
    </location>
</feature>
<accession>A0A915DFC2</accession>
<reference evidence="3" key="1">
    <citation type="submission" date="2022-11" db="UniProtKB">
        <authorList>
            <consortium name="WormBaseParasite"/>
        </authorList>
    </citation>
    <scope>IDENTIFICATION</scope>
</reference>
<name>A0A915DFC2_9BILA</name>
<sequence length="256" mass="27020">MNNFSCATTAAAATASSINNGYTNGYATTNGGTVNGDKPASQQPQAASNGNSSLKNGQNKSSSTGVSAPAAPVVSTKSHQRLMLGQKAGEELQQVGWLAGGGDLFQVFPGNNCIRKFVGDVNKTELAFATTTPNSSTILLIWAKLLLAEMIFPLCRTVFQSSGQWTAECQPLDQPLSLVSSVGETAGLGQTSPVSQEKSVAQVDNGGIVMQSDALSADQLADLQRRIEETLRSQALTHLYFLIIQTNRRVITDLSH</sequence>